<organism evidence="1 2">
    <name type="scientific">Rickenella mellea</name>
    <dbReference type="NCBI Taxonomy" id="50990"/>
    <lineage>
        <taxon>Eukaryota</taxon>
        <taxon>Fungi</taxon>
        <taxon>Dikarya</taxon>
        <taxon>Basidiomycota</taxon>
        <taxon>Agaricomycotina</taxon>
        <taxon>Agaricomycetes</taxon>
        <taxon>Hymenochaetales</taxon>
        <taxon>Rickenellaceae</taxon>
        <taxon>Rickenella</taxon>
    </lineage>
</organism>
<protein>
    <recommendedName>
        <fullName evidence="3">F-box domain-containing protein</fullName>
    </recommendedName>
</protein>
<sequence length="398" mass="45253">MDPHIPSEIWRIIFNFATFTVTCLNTRDWAPYWPHSRFCQFSSPPPYYNVTLKTKKALVLVSRHFRDNSIGFMFEVVQLFDTHHAQLLSDTMHSHSSYPAKWIKSIIIVLDQKEDIEVMDATLIRILPHCTNLNAFGWESPHLLQSSRSEGIRDKSSELLKCIPLGITILGWKRTSLGESFNCLRIHGSLRQIRLRQVLPIIFGDTAVTIPSITHLEVRETSTCASLSSWNLPSLSHLTIDWITGIQFGPLWNTIRSISITDRRAGRPDILPGIITRLPNLESLAYHIEVQMAGRKLEKSWLGVPNHRSLTDIYIYCHAPIGSQKDEPLCTVRELFSCHLHPIMIGSLSLLRNVHILNTRVVAEVPGCEEDLRTDGVKFFSNLSKLMSTPAVQVAFQT</sequence>
<name>A0A4Y7PS96_9AGAM</name>
<dbReference type="VEuPathDB" id="FungiDB:BD410DRAFT_881473"/>
<evidence type="ECO:0008006" key="3">
    <source>
        <dbReference type="Google" id="ProtNLM"/>
    </source>
</evidence>
<accession>A0A4Y7PS96</accession>
<evidence type="ECO:0000313" key="2">
    <source>
        <dbReference type="Proteomes" id="UP000294933"/>
    </source>
</evidence>
<gene>
    <name evidence="1" type="ORF">BD410DRAFT_881473</name>
</gene>
<keyword evidence="2" id="KW-1185">Reference proteome</keyword>
<dbReference type="Proteomes" id="UP000294933">
    <property type="component" value="Unassembled WGS sequence"/>
</dbReference>
<dbReference type="EMBL" id="ML170214">
    <property type="protein sequence ID" value="TDL17931.1"/>
    <property type="molecule type" value="Genomic_DNA"/>
</dbReference>
<evidence type="ECO:0000313" key="1">
    <source>
        <dbReference type="EMBL" id="TDL17931.1"/>
    </source>
</evidence>
<reference evidence="1 2" key="1">
    <citation type="submission" date="2018-06" db="EMBL/GenBank/DDBJ databases">
        <title>A transcriptomic atlas of mushroom development highlights an independent origin of complex multicellularity.</title>
        <authorList>
            <consortium name="DOE Joint Genome Institute"/>
            <person name="Krizsan K."/>
            <person name="Almasi E."/>
            <person name="Merenyi Z."/>
            <person name="Sahu N."/>
            <person name="Viragh M."/>
            <person name="Koszo T."/>
            <person name="Mondo S."/>
            <person name="Kiss B."/>
            <person name="Balint B."/>
            <person name="Kues U."/>
            <person name="Barry K."/>
            <person name="Hegedus J.C."/>
            <person name="Henrissat B."/>
            <person name="Johnson J."/>
            <person name="Lipzen A."/>
            <person name="Ohm R."/>
            <person name="Nagy I."/>
            <person name="Pangilinan J."/>
            <person name="Yan J."/>
            <person name="Xiong Y."/>
            <person name="Grigoriev I.V."/>
            <person name="Hibbett D.S."/>
            <person name="Nagy L.G."/>
        </authorList>
    </citation>
    <scope>NUCLEOTIDE SEQUENCE [LARGE SCALE GENOMIC DNA]</scope>
    <source>
        <strain evidence="1 2">SZMC22713</strain>
    </source>
</reference>
<dbReference type="OrthoDB" id="3256525at2759"/>
<proteinExistence type="predicted"/>
<dbReference type="AlphaFoldDB" id="A0A4Y7PS96"/>